<dbReference type="EMBL" id="JAUSQZ010000001">
    <property type="protein sequence ID" value="MDP9830126.1"/>
    <property type="molecule type" value="Genomic_DNA"/>
</dbReference>
<dbReference type="Proteomes" id="UP001235712">
    <property type="component" value="Unassembled WGS sequence"/>
</dbReference>
<protein>
    <submittedName>
        <fullName evidence="1">Uncharacterized protein</fullName>
    </submittedName>
</protein>
<keyword evidence="2" id="KW-1185">Reference proteome</keyword>
<evidence type="ECO:0000313" key="1">
    <source>
        <dbReference type="EMBL" id="MDP9830126.1"/>
    </source>
</evidence>
<gene>
    <name evidence="1" type="ORF">J2S57_005875</name>
</gene>
<dbReference type="RefSeq" id="WP_307249004.1">
    <property type="nucleotide sequence ID" value="NZ_JAUSQZ010000001.1"/>
</dbReference>
<sequence>MEATSDGEGLDALRAWLLTEDGHERGEITDDVLTVMREHVVEVLGPQATPDLLNRHLGQHPDLPVLAADDARLGELLGEIRAGRRPHGHRRRRPVRQPAEARPVAVMVMAEYGVTDPLWNRPFGFTGPVDLAELGVSAALIMRLRAWNEIFEQYGLVDWKGCPVPVDTWVSQGLTLAHQLQKELWDMDVRYFHGDDDRPLREH</sequence>
<proteinExistence type="predicted"/>
<evidence type="ECO:0000313" key="2">
    <source>
        <dbReference type="Proteomes" id="UP001235712"/>
    </source>
</evidence>
<accession>A0ABT9PBP2</accession>
<comment type="caution">
    <text evidence="1">The sequence shown here is derived from an EMBL/GenBank/DDBJ whole genome shotgun (WGS) entry which is preliminary data.</text>
</comment>
<reference evidence="1 2" key="1">
    <citation type="submission" date="2023-07" db="EMBL/GenBank/DDBJ databases">
        <title>Sequencing the genomes of 1000 actinobacteria strains.</title>
        <authorList>
            <person name="Klenk H.-P."/>
        </authorList>
    </citation>
    <scope>NUCLEOTIDE SEQUENCE [LARGE SCALE GENOMIC DNA]</scope>
    <source>
        <strain evidence="1 2">DSM 44388</strain>
    </source>
</reference>
<organism evidence="1 2">
    <name type="scientific">Kineosporia succinea</name>
    <dbReference type="NCBI Taxonomy" id="84632"/>
    <lineage>
        <taxon>Bacteria</taxon>
        <taxon>Bacillati</taxon>
        <taxon>Actinomycetota</taxon>
        <taxon>Actinomycetes</taxon>
        <taxon>Kineosporiales</taxon>
        <taxon>Kineosporiaceae</taxon>
        <taxon>Kineosporia</taxon>
    </lineage>
</organism>
<name>A0ABT9PBP2_9ACTN</name>